<name>A0A0A9D6R8_ARUDO</name>
<dbReference type="EMBL" id="GBRH01216550">
    <property type="protein sequence ID" value="JAD81345.1"/>
    <property type="molecule type" value="Transcribed_RNA"/>
</dbReference>
<proteinExistence type="predicted"/>
<organism evidence="1">
    <name type="scientific">Arundo donax</name>
    <name type="common">Giant reed</name>
    <name type="synonym">Donax arundinaceus</name>
    <dbReference type="NCBI Taxonomy" id="35708"/>
    <lineage>
        <taxon>Eukaryota</taxon>
        <taxon>Viridiplantae</taxon>
        <taxon>Streptophyta</taxon>
        <taxon>Embryophyta</taxon>
        <taxon>Tracheophyta</taxon>
        <taxon>Spermatophyta</taxon>
        <taxon>Magnoliopsida</taxon>
        <taxon>Liliopsida</taxon>
        <taxon>Poales</taxon>
        <taxon>Poaceae</taxon>
        <taxon>PACMAD clade</taxon>
        <taxon>Arundinoideae</taxon>
        <taxon>Arundineae</taxon>
        <taxon>Arundo</taxon>
    </lineage>
</organism>
<protein>
    <submittedName>
        <fullName evidence="1">Uncharacterized protein</fullName>
    </submittedName>
</protein>
<dbReference type="AlphaFoldDB" id="A0A0A9D6R8"/>
<reference evidence="1" key="2">
    <citation type="journal article" date="2015" name="Data Brief">
        <title>Shoot transcriptome of the giant reed, Arundo donax.</title>
        <authorList>
            <person name="Barrero R.A."/>
            <person name="Guerrero F.D."/>
            <person name="Moolhuijzen P."/>
            <person name="Goolsby J.A."/>
            <person name="Tidwell J."/>
            <person name="Bellgard S.E."/>
            <person name="Bellgard M.I."/>
        </authorList>
    </citation>
    <scope>NUCLEOTIDE SEQUENCE</scope>
    <source>
        <tissue evidence="1">Shoot tissue taken approximately 20 cm above the soil surface</tissue>
    </source>
</reference>
<evidence type="ECO:0000313" key="1">
    <source>
        <dbReference type="EMBL" id="JAD81345.1"/>
    </source>
</evidence>
<reference evidence="1" key="1">
    <citation type="submission" date="2014-09" db="EMBL/GenBank/DDBJ databases">
        <authorList>
            <person name="Magalhaes I.L.F."/>
            <person name="Oliveira U."/>
            <person name="Santos F.R."/>
            <person name="Vidigal T.H.D.A."/>
            <person name="Brescovit A.D."/>
            <person name="Santos A.J."/>
        </authorList>
    </citation>
    <scope>NUCLEOTIDE SEQUENCE</scope>
    <source>
        <tissue evidence="1">Shoot tissue taken approximately 20 cm above the soil surface</tissue>
    </source>
</reference>
<sequence>MLVTLPVTKSLLVLTSVARVPSDDFKLSSPETMNGIFYHLVIYSHLLKGMNTQTVSCTCTLDLLDMFPVREQSITESTGSYQIKIEWNK</sequence>
<accession>A0A0A9D6R8</accession>